<organism evidence="1 2">
    <name type="scientific">Ascaris lumbricoides</name>
    <name type="common">Giant roundworm</name>
    <dbReference type="NCBI Taxonomy" id="6252"/>
    <lineage>
        <taxon>Eukaryota</taxon>
        <taxon>Metazoa</taxon>
        <taxon>Ecdysozoa</taxon>
        <taxon>Nematoda</taxon>
        <taxon>Chromadorea</taxon>
        <taxon>Rhabditida</taxon>
        <taxon>Spirurina</taxon>
        <taxon>Ascaridomorpha</taxon>
        <taxon>Ascaridoidea</taxon>
        <taxon>Ascarididae</taxon>
        <taxon>Ascaris</taxon>
    </lineage>
</organism>
<sequence length="73" mass="7766">MLSKCTSEEDSDVNVVVANGTTGRRGCQTALGRRAAPVVGGQWGGAELTTVAPVAKRRNERERETPYTTESAD</sequence>
<name>A0A0M3I3M1_ASCLU</name>
<dbReference type="AlphaFoldDB" id="A0A0M3I3M1"/>
<dbReference type="WBParaSite" id="ALUE_0001126501-mRNA-1">
    <property type="protein sequence ID" value="ALUE_0001126501-mRNA-1"/>
    <property type="gene ID" value="ALUE_0001126501"/>
</dbReference>
<keyword evidence="1" id="KW-1185">Reference proteome</keyword>
<dbReference type="Proteomes" id="UP000036681">
    <property type="component" value="Unplaced"/>
</dbReference>
<evidence type="ECO:0000313" key="2">
    <source>
        <dbReference type="WBParaSite" id="ALUE_0001126501-mRNA-1"/>
    </source>
</evidence>
<reference evidence="2" key="1">
    <citation type="submission" date="2017-02" db="UniProtKB">
        <authorList>
            <consortium name="WormBaseParasite"/>
        </authorList>
    </citation>
    <scope>IDENTIFICATION</scope>
</reference>
<accession>A0A0M3I3M1</accession>
<evidence type="ECO:0000313" key="1">
    <source>
        <dbReference type="Proteomes" id="UP000036681"/>
    </source>
</evidence>
<proteinExistence type="predicted"/>
<protein>
    <submittedName>
        <fullName evidence="2">Uncharacterized protein</fullName>
    </submittedName>
</protein>